<comment type="subcellular location">
    <subcellularLocation>
        <location evidence="9">Cytoplasm</location>
    </subcellularLocation>
</comment>
<name>A0A5C9A9C3_9GAMM</name>
<comment type="catalytic activity">
    <reaction evidence="1 9">
        <text>a 4-O-methyl-thymidine in DNA + L-cysteinyl-[protein] = a thymidine in DNA + S-methyl-L-cysteinyl-[protein]</text>
        <dbReference type="Rhea" id="RHEA:53428"/>
        <dbReference type="Rhea" id="RHEA-COMP:10131"/>
        <dbReference type="Rhea" id="RHEA-COMP:10132"/>
        <dbReference type="Rhea" id="RHEA-COMP:13555"/>
        <dbReference type="Rhea" id="RHEA-COMP:13556"/>
        <dbReference type="ChEBI" id="CHEBI:29950"/>
        <dbReference type="ChEBI" id="CHEBI:82612"/>
        <dbReference type="ChEBI" id="CHEBI:137386"/>
        <dbReference type="ChEBI" id="CHEBI:137387"/>
        <dbReference type="EC" id="2.1.1.63"/>
    </reaction>
</comment>
<protein>
    <recommendedName>
        <fullName evidence="9">Methylated-DNA--protein-cysteine methyltransferase</fullName>
        <ecNumber evidence="9">2.1.1.63</ecNumber>
    </recommendedName>
    <alternativeName>
        <fullName evidence="9">6-O-methylguanine-DNA methyltransferase</fullName>
        <shortName evidence="9">MGMT</shortName>
    </alternativeName>
    <alternativeName>
        <fullName evidence="9">O-6-methylguanine-DNA-alkyltransferase</fullName>
    </alternativeName>
</protein>
<dbReference type="PANTHER" id="PTHR10815:SF5">
    <property type="entry name" value="METHYLATED-DNA--PROTEIN-CYSTEINE METHYLTRANSFERASE"/>
    <property type="match status" value="1"/>
</dbReference>
<feature type="active site" description="Nucleophile; methyl group acceptor" evidence="9">
    <location>
        <position position="131"/>
    </location>
</feature>
<keyword evidence="6 9" id="KW-0227">DNA damage</keyword>
<sequence length="164" mass="17668">MEKPVNSLTLKTLTFESPIGPLQLVSNGRALTAIHFPDQHQPASPAPEDAVLTRAATQLEEYFAGQRRQFDLPLAGNGTPFQQCVWQALREIPHGELRSYADIARSIGRHKAVRAVGAANGRNPLPIVVPCHRVIGSNGTLTGYAGGLKIKRQLLALEGVTAFA</sequence>
<dbReference type="InterPro" id="IPR001497">
    <property type="entry name" value="MethylDNA_cys_MeTrfase_AS"/>
</dbReference>
<dbReference type="Gene3D" id="3.30.160.70">
    <property type="entry name" value="Methylated DNA-protein cysteine methyltransferase domain"/>
    <property type="match status" value="1"/>
</dbReference>
<keyword evidence="5 9" id="KW-0808">Transferase</keyword>
<comment type="miscellaneous">
    <text evidence="9">This enzyme catalyzes only one turnover and therefore is not strictly catalytic. According to one definition, an enzyme is a biocatalyst that acts repeatedly and over many reaction cycles.</text>
</comment>
<keyword evidence="7 9" id="KW-0234">DNA repair</keyword>
<keyword evidence="4 9" id="KW-0489">Methyltransferase</keyword>
<evidence type="ECO:0000256" key="9">
    <source>
        <dbReference type="HAMAP-Rule" id="MF_00772"/>
    </source>
</evidence>
<evidence type="ECO:0000256" key="1">
    <source>
        <dbReference type="ARBA" id="ARBA00001286"/>
    </source>
</evidence>
<dbReference type="GO" id="GO:0003908">
    <property type="term" value="F:methylated-DNA-[protein]-cysteine S-methyltransferase activity"/>
    <property type="evidence" value="ECO:0007669"/>
    <property type="project" value="UniProtKB-UniRule"/>
</dbReference>
<gene>
    <name evidence="12" type="ORF">FV139_04155</name>
</gene>
<dbReference type="AlphaFoldDB" id="A0A5C9A9C3"/>
<evidence type="ECO:0000313" key="12">
    <source>
        <dbReference type="EMBL" id="TXS96672.1"/>
    </source>
</evidence>
<dbReference type="Pfam" id="PF02870">
    <property type="entry name" value="Methyltransf_1N"/>
    <property type="match status" value="1"/>
</dbReference>
<evidence type="ECO:0000256" key="4">
    <source>
        <dbReference type="ARBA" id="ARBA00022603"/>
    </source>
</evidence>
<dbReference type="GO" id="GO:0006307">
    <property type="term" value="P:DNA alkylation repair"/>
    <property type="evidence" value="ECO:0007669"/>
    <property type="project" value="UniProtKB-UniRule"/>
</dbReference>
<feature type="domain" description="Methylated-DNA-[protein]-cysteine S-methyltransferase DNA binding" evidence="10">
    <location>
        <begin position="80"/>
        <end position="160"/>
    </location>
</feature>
<evidence type="ECO:0000259" key="10">
    <source>
        <dbReference type="Pfam" id="PF01035"/>
    </source>
</evidence>
<comment type="similarity">
    <text evidence="2 9">Belongs to the MGMT family.</text>
</comment>
<dbReference type="NCBIfam" id="TIGR00589">
    <property type="entry name" value="ogt"/>
    <property type="match status" value="1"/>
</dbReference>
<dbReference type="InterPro" id="IPR008332">
    <property type="entry name" value="MethylG_MeTrfase_N"/>
</dbReference>
<evidence type="ECO:0000256" key="7">
    <source>
        <dbReference type="ARBA" id="ARBA00023204"/>
    </source>
</evidence>
<evidence type="ECO:0000313" key="13">
    <source>
        <dbReference type="Proteomes" id="UP000321039"/>
    </source>
</evidence>
<keyword evidence="3 9" id="KW-0963">Cytoplasm</keyword>
<dbReference type="FunFam" id="1.10.10.10:FF:000214">
    <property type="entry name" value="Methylated-DNA--protein-cysteine methyltransferase"/>
    <property type="match status" value="1"/>
</dbReference>
<evidence type="ECO:0000259" key="11">
    <source>
        <dbReference type="Pfam" id="PF02870"/>
    </source>
</evidence>
<evidence type="ECO:0000256" key="2">
    <source>
        <dbReference type="ARBA" id="ARBA00008711"/>
    </source>
</evidence>
<dbReference type="PROSITE" id="PS00374">
    <property type="entry name" value="MGMT"/>
    <property type="match status" value="1"/>
</dbReference>
<dbReference type="InterPro" id="IPR014048">
    <property type="entry name" value="MethylDNA_cys_MeTrfase_DNA-bd"/>
</dbReference>
<dbReference type="EC" id="2.1.1.63" evidence="9"/>
<dbReference type="Gene3D" id="1.10.10.10">
    <property type="entry name" value="Winged helix-like DNA-binding domain superfamily/Winged helix DNA-binding domain"/>
    <property type="match status" value="1"/>
</dbReference>
<evidence type="ECO:0000256" key="5">
    <source>
        <dbReference type="ARBA" id="ARBA00022679"/>
    </source>
</evidence>
<dbReference type="Pfam" id="PF01035">
    <property type="entry name" value="DNA_binding_1"/>
    <property type="match status" value="1"/>
</dbReference>
<proteinExistence type="inferred from homology"/>
<dbReference type="InterPro" id="IPR036631">
    <property type="entry name" value="MGMT_N_sf"/>
</dbReference>
<feature type="domain" description="Methylguanine DNA methyltransferase ribonuclease-like" evidence="11">
    <location>
        <begin position="14"/>
        <end position="74"/>
    </location>
</feature>
<dbReference type="InterPro" id="IPR023546">
    <property type="entry name" value="MGMT"/>
</dbReference>
<dbReference type="SUPFAM" id="SSF53155">
    <property type="entry name" value="Methylated DNA-protein cysteine methyltransferase domain"/>
    <property type="match status" value="1"/>
</dbReference>
<keyword evidence="13" id="KW-1185">Reference proteome</keyword>
<dbReference type="CDD" id="cd06445">
    <property type="entry name" value="ATase"/>
    <property type="match status" value="1"/>
</dbReference>
<comment type="function">
    <text evidence="9">Involved in the cellular defense against the biological effects of O6-methylguanine (O6-MeG) and O4-methylthymine (O4-MeT) in DNA. Repairs the methylated nucleobase in DNA by stoichiometrically transferring the methyl group to a cysteine residue in the enzyme. This is a suicide reaction: the enzyme is irreversibly inactivated.</text>
</comment>
<dbReference type="Proteomes" id="UP000321039">
    <property type="component" value="Unassembled WGS sequence"/>
</dbReference>
<evidence type="ECO:0000256" key="3">
    <source>
        <dbReference type="ARBA" id="ARBA00022490"/>
    </source>
</evidence>
<dbReference type="InterPro" id="IPR036217">
    <property type="entry name" value="MethylDNA_cys_MeTrfase_DNAb"/>
</dbReference>
<dbReference type="GO" id="GO:0032259">
    <property type="term" value="P:methylation"/>
    <property type="evidence" value="ECO:0007669"/>
    <property type="project" value="UniProtKB-KW"/>
</dbReference>
<comment type="caution">
    <text evidence="12">The sequence shown here is derived from an EMBL/GenBank/DDBJ whole genome shotgun (WGS) entry which is preliminary data.</text>
</comment>
<dbReference type="SUPFAM" id="SSF46767">
    <property type="entry name" value="Methylated DNA-protein cysteine methyltransferase, C-terminal domain"/>
    <property type="match status" value="1"/>
</dbReference>
<reference evidence="12 13" key="1">
    <citation type="submission" date="2019-08" db="EMBL/GenBank/DDBJ databases">
        <title>Parahaliea maris sp. nov., isolated from the surface seawater.</title>
        <authorList>
            <person name="Liu Y."/>
        </authorList>
    </citation>
    <scope>NUCLEOTIDE SEQUENCE [LARGE SCALE GENOMIC DNA]</scope>
    <source>
        <strain evidence="12 13">HSLHS9</strain>
    </source>
</reference>
<evidence type="ECO:0000256" key="8">
    <source>
        <dbReference type="ARBA" id="ARBA00049348"/>
    </source>
</evidence>
<dbReference type="EMBL" id="VRZA01000001">
    <property type="protein sequence ID" value="TXS96672.1"/>
    <property type="molecule type" value="Genomic_DNA"/>
</dbReference>
<organism evidence="12 13">
    <name type="scientific">Parahaliea maris</name>
    <dbReference type="NCBI Taxonomy" id="2716870"/>
    <lineage>
        <taxon>Bacteria</taxon>
        <taxon>Pseudomonadati</taxon>
        <taxon>Pseudomonadota</taxon>
        <taxon>Gammaproteobacteria</taxon>
        <taxon>Cellvibrionales</taxon>
        <taxon>Halieaceae</taxon>
        <taxon>Parahaliea</taxon>
    </lineage>
</organism>
<accession>A0A5C9A9C3</accession>
<dbReference type="InterPro" id="IPR036388">
    <property type="entry name" value="WH-like_DNA-bd_sf"/>
</dbReference>
<dbReference type="GO" id="GO:0005737">
    <property type="term" value="C:cytoplasm"/>
    <property type="evidence" value="ECO:0007669"/>
    <property type="project" value="UniProtKB-SubCell"/>
</dbReference>
<evidence type="ECO:0000256" key="6">
    <source>
        <dbReference type="ARBA" id="ARBA00022763"/>
    </source>
</evidence>
<dbReference type="PANTHER" id="PTHR10815">
    <property type="entry name" value="METHYLATED-DNA--PROTEIN-CYSTEINE METHYLTRANSFERASE"/>
    <property type="match status" value="1"/>
</dbReference>
<dbReference type="HAMAP" id="MF_00772">
    <property type="entry name" value="OGT"/>
    <property type="match status" value="1"/>
</dbReference>
<comment type="catalytic activity">
    <reaction evidence="8 9">
        <text>a 6-O-methyl-2'-deoxyguanosine in DNA + L-cysteinyl-[protein] = S-methyl-L-cysteinyl-[protein] + a 2'-deoxyguanosine in DNA</text>
        <dbReference type="Rhea" id="RHEA:24000"/>
        <dbReference type="Rhea" id="RHEA-COMP:10131"/>
        <dbReference type="Rhea" id="RHEA-COMP:10132"/>
        <dbReference type="Rhea" id="RHEA-COMP:11367"/>
        <dbReference type="Rhea" id="RHEA-COMP:11368"/>
        <dbReference type="ChEBI" id="CHEBI:29950"/>
        <dbReference type="ChEBI" id="CHEBI:82612"/>
        <dbReference type="ChEBI" id="CHEBI:85445"/>
        <dbReference type="ChEBI" id="CHEBI:85448"/>
        <dbReference type="EC" id="2.1.1.63"/>
    </reaction>
</comment>